<gene>
    <name evidence="7" type="primary">E296R</name>
</gene>
<dbReference type="GO" id="GO:0042025">
    <property type="term" value="C:host cell nucleus"/>
    <property type="evidence" value="ECO:0007669"/>
    <property type="project" value="UniProtKB-SubCell"/>
</dbReference>
<proteinExistence type="predicted"/>
<dbReference type="GO" id="GO:0004527">
    <property type="term" value="F:exonuclease activity"/>
    <property type="evidence" value="ECO:0007669"/>
    <property type="project" value="UniProtKB-KW"/>
</dbReference>
<dbReference type="SMART" id="SM00518">
    <property type="entry name" value="AP2Ec"/>
    <property type="match status" value="1"/>
</dbReference>
<keyword evidence="4" id="KW-0269">Exonuclease</keyword>
<dbReference type="InterPro" id="IPR001719">
    <property type="entry name" value="AP_endonuc_2"/>
</dbReference>
<comment type="subcellular location">
    <subcellularLocation>
        <location evidence="1">Host nucleus</location>
    </subcellularLocation>
</comment>
<evidence type="ECO:0000256" key="2">
    <source>
        <dbReference type="ARBA" id="ARBA00015997"/>
    </source>
</evidence>
<evidence type="ECO:0000313" key="7">
    <source>
        <dbReference type="EMBL" id="QII88821.1"/>
    </source>
</evidence>
<dbReference type="InterPro" id="IPR013022">
    <property type="entry name" value="Xyl_isomerase-like_TIM-brl"/>
</dbReference>
<name>A0A6G7KTV5_ASF</name>
<dbReference type="Pfam" id="PF01261">
    <property type="entry name" value="AP_endonuc_2"/>
    <property type="match status" value="1"/>
</dbReference>
<dbReference type="GO" id="GO:0008270">
    <property type="term" value="F:zinc ion binding"/>
    <property type="evidence" value="ECO:0007669"/>
    <property type="project" value="InterPro"/>
</dbReference>
<dbReference type="InterPro" id="IPR036237">
    <property type="entry name" value="Xyl_isomerase-like_sf"/>
</dbReference>
<sequence length="298" mass="33705">MFGAFVCHRLWSDTGCTTTCITNSIAIYVPFGEQIGFPFISAQVFIAGPTKAVLYIQEDVTVVLLQMFVMHNLWVVAHGTYLHVPWSRTSAFVTHFIQQELLICKEVGITGLLLHLRAVEPVLIVEGLQKIMPVVGVVIYLETPHIKHHTYIYSTMEQIKELFLRIRNTRLQQIGLCIVTAHIWSSGVNISSYIVAGQWLRSLENIHSVFPPSHIMFHLYVAATECGSGIHRHASLFAGMFWKSYTHTIQKSGLYCFVVYITRHQCPAILERNLGSSMQLQTALSAEFTTLQSLLQLR</sequence>
<evidence type="ECO:0000256" key="3">
    <source>
        <dbReference type="ARBA" id="ARBA00022562"/>
    </source>
</evidence>
<accession>A0A6G7KTV5</accession>
<keyword evidence="4" id="KW-0378">Hydrolase</keyword>
<reference evidence="7" key="1">
    <citation type="submission" date="2019-11" db="EMBL/GenBank/DDBJ databases">
        <authorList>
            <person name="Ndlovu S.S."/>
            <person name="Carulei O."/>
        </authorList>
    </citation>
    <scope>NUCLEOTIDE SEQUENCE [LARGE SCALE GENOMIC DNA]</scope>
    <source>
        <strain evidence="7">RSA_W1_1999</strain>
    </source>
</reference>
<evidence type="ECO:0000259" key="6">
    <source>
        <dbReference type="Pfam" id="PF01261"/>
    </source>
</evidence>
<protein>
    <recommendedName>
        <fullName evidence="2">Probable AP endonuclease</fullName>
    </recommendedName>
</protein>
<evidence type="ECO:0000256" key="1">
    <source>
        <dbReference type="ARBA" id="ARBA00004147"/>
    </source>
</evidence>
<keyword evidence="3" id="KW-1048">Host nucleus</keyword>
<dbReference type="SUPFAM" id="SSF51658">
    <property type="entry name" value="Xylose isomerase-like"/>
    <property type="match status" value="1"/>
</dbReference>
<organism evidence="7">
    <name type="scientific">African swine fever virus</name>
    <name type="common">ASFV</name>
    <dbReference type="NCBI Taxonomy" id="10497"/>
    <lineage>
        <taxon>Viruses</taxon>
        <taxon>Varidnaviria</taxon>
        <taxon>Bamfordvirae</taxon>
        <taxon>Nucleocytoviricota</taxon>
        <taxon>Pokkesviricetes</taxon>
        <taxon>Asfuvirales</taxon>
        <taxon>Asfarviridae</taxon>
        <taxon>Asfivirus</taxon>
        <taxon>Asfivirus haemorrhagiae</taxon>
    </lineage>
</organism>
<organismHost>
    <name type="scientific">Potamochoerus larvatus</name>
    <name type="common">Bushpig</name>
    <dbReference type="NCBI Taxonomy" id="273792"/>
</organismHost>
<organismHost>
    <name type="scientific">Sus scrofa</name>
    <name type="common">Pig</name>
    <dbReference type="NCBI Taxonomy" id="9823"/>
</organismHost>
<dbReference type="GO" id="GO:0003677">
    <property type="term" value="F:DNA binding"/>
    <property type="evidence" value="ECO:0007669"/>
    <property type="project" value="InterPro"/>
</dbReference>
<keyword evidence="4" id="KW-0540">Nuclease</keyword>
<keyword evidence="5" id="KW-1015">Disulfide bond</keyword>
<feature type="domain" description="Xylose isomerase-like TIM barrel" evidence="6">
    <location>
        <begin position="52"/>
        <end position="254"/>
    </location>
</feature>
<organismHost>
    <name type="scientific">Ornithodoros moubata</name>
    <name type="common">Soft tick</name>
    <name type="synonym">Argasid tick</name>
    <dbReference type="NCBI Taxonomy" id="6938"/>
</organismHost>
<evidence type="ECO:0000256" key="5">
    <source>
        <dbReference type="ARBA" id="ARBA00023157"/>
    </source>
</evidence>
<organismHost>
    <name type="scientific">Ornithodoros</name>
    <name type="common">relapsing fever ticks</name>
    <dbReference type="NCBI Taxonomy" id="6937"/>
</organismHost>
<evidence type="ECO:0000256" key="4">
    <source>
        <dbReference type="ARBA" id="ARBA00022839"/>
    </source>
</evidence>
<dbReference type="EMBL" id="MN641876">
    <property type="protein sequence ID" value="QII88821.1"/>
    <property type="molecule type" value="Genomic_DNA"/>
</dbReference>
<organismHost>
    <name type="scientific">Phacochoerus aethiopicus</name>
    <name type="common">Warthog</name>
    <dbReference type="NCBI Taxonomy" id="85517"/>
</organismHost>
<dbReference type="GO" id="GO:0006281">
    <property type="term" value="P:DNA repair"/>
    <property type="evidence" value="ECO:0007669"/>
    <property type="project" value="InterPro"/>
</dbReference>
<organismHost>
    <name type="scientific">Phacochoerus africanus</name>
    <name type="common">Warthog</name>
    <dbReference type="NCBI Taxonomy" id="41426"/>
</organismHost>
<dbReference type="Gene3D" id="3.20.20.150">
    <property type="entry name" value="Divalent-metal-dependent TIM barrel enzymes"/>
    <property type="match status" value="1"/>
</dbReference>